<evidence type="ECO:0000313" key="5">
    <source>
        <dbReference type="EMBL" id="GAA1225005.1"/>
    </source>
</evidence>
<comment type="subcellular location">
    <subcellularLocation>
        <location evidence="3">Cytoplasm</location>
    </subcellularLocation>
</comment>
<keyword evidence="3" id="KW-0173">Coenzyme A biosynthesis</keyword>
<protein>
    <recommendedName>
        <fullName evidence="3 4">Dephospho-CoA kinase</fullName>
        <ecNumber evidence="3 4">2.7.1.24</ecNumber>
    </recommendedName>
    <alternativeName>
        <fullName evidence="3">Dephosphocoenzyme A kinase</fullName>
    </alternativeName>
</protein>
<evidence type="ECO:0000256" key="4">
    <source>
        <dbReference type="NCBIfam" id="TIGR00152"/>
    </source>
</evidence>
<dbReference type="EMBL" id="BAAALF010000014">
    <property type="protein sequence ID" value="GAA1225005.1"/>
    <property type="molecule type" value="Genomic_DNA"/>
</dbReference>
<dbReference type="PROSITE" id="PS51219">
    <property type="entry name" value="DPCK"/>
    <property type="match status" value="1"/>
</dbReference>
<comment type="function">
    <text evidence="3">Catalyzes the phosphorylation of the 3'-hydroxyl group of dephosphocoenzyme A to form coenzyme A.</text>
</comment>
<dbReference type="SUPFAM" id="SSF52540">
    <property type="entry name" value="P-loop containing nucleoside triphosphate hydrolases"/>
    <property type="match status" value="1"/>
</dbReference>
<keyword evidence="2 3" id="KW-0067">ATP-binding</keyword>
<dbReference type="Proteomes" id="UP001500037">
    <property type="component" value="Unassembled WGS sequence"/>
</dbReference>
<gene>
    <name evidence="3 5" type="primary">coaE</name>
    <name evidence="5" type="ORF">GCM10009665_14100</name>
</gene>
<dbReference type="InterPro" id="IPR027417">
    <property type="entry name" value="P-loop_NTPase"/>
</dbReference>
<reference evidence="5 6" key="1">
    <citation type="journal article" date="2019" name="Int. J. Syst. Evol. Microbiol.">
        <title>The Global Catalogue of Microorganisms (GCM) 10K type strain sequencing project: providing services to taxonomists for standard genome sequencing and annotation.</title>
        <authorList>
            <consortium name="The Broad Institute Genomics Platform"/>
            <consortium name="The Broad Institute Genome Sequencing Center for Infectious Disease"/>
            <person name="Wu L."/>
            <person name="Ma J."/>
        </authorList>
    </citation>
    <scope>NUCLEOTIDE SEQUENCE [LARGE SCALE GENOMIC DNA]</scope>
    <source>
        <strain evidence="5 6">JCM 13004</strain>
    </source>
</reference>
<dbReference type="NCBIfam" id="NF002879">
    <property type="entry name" value="PRK03333.1"/>
    <property type="match status" value="1"/>
</dbReference>
<dbReference type="HAMAP" id="MF_00376">
    <property type="entry name" value="Dephospho_CoA_kinase"/>
    <property type="match status" value="1"/>
</dbReference>
<sequence>MRKIGLTGGIGAGKSAVAQLLVSYGAVLVDSDAIAREVVAPGTEGLAAVLAEFGPEVLAADGTLDRPALGAVVFNDPERLRALNAIVHPLVRARSAELEAAAAADAVVVHDVPLLAENGLAPLYEQVIVVDADEEVRLERLVRLRGMAEAEARARMAAQATREQRLAVADLVVENNGTPQELEQRVRQAWEHLTTAR</sequence>
<evidence type="ECO:0000256" key="2">
    <source>
        <dbReference type="ARBA" id="ARBA00022840"/>
    </source>
</evidence>
<comment type="pathway">
    <text evidence="3">Cofactor biosynthesis; coenzyme A biosynthesis; CoA from (R)-pantothenate: step 5/5.</text>
</comment>
<dbReference type="Gene3D" id="3.40.50.300">
    <property type="entry name" value="P-loop containing nucleotide triphosphate hydrolases"/>
    <property type="match status" value="1"/>
</dbReference>
<dbReference type="PANTHER" id="PTHR10695:SF46">
    <property type="entry name" value="BIFUNCTIONAL COENZYME A SYNTHASE-RELATED"/>
    <property type="match status" value="1"/>
</dbReference>
<comment type="similarity">
    <text evidence="3">Belongs to the CoaE family.</text>
</comment>
<proteinExistence type="inferred from homology"/>
<dbReference type="Pfam" id="PF01121">
    <property type="entry name" value="CoaE"/>
    <property type="match status" value="1"/>
</dbReference>
<organism evidence="5 6">
    <name type="scientific">Kitasatospora nipponensis</name>
    <dbReference type="NCBI Taxonomy" id="258049"/>
    <lineage>
        <taxon>Bacteria</taxon>
        <taxon>Bacillati</taxon>
        <taxon>Actinomycetota</taxon>
        <taxon>Actinomycetes</taxon>
        <taxon>Kitasatosporales</taxon>
        <taxon>Streptomycetaceae</taxon>
        <taxon>Kitasatospora</taxon>
    </lineage>
</organism>
<keyword evidence="6" id="KW-1185">Reference proteome</keyword>
<keyword evidence="1 3" id="KW-0547">Nucleotide-binding</keyword>
<dbReference type="RefSeq" id="WP_344440350.1">
    <property type="nucleotide sequence ID" value="NZ_BAAALF010000014.1"/>
</dbReference>
<accession>A0ABN1VW13</accession>
<evidence type="ECO:0000313" key="6">
    <source>
        <dbReference type="Proteomes" id="UP001500037"/>
    </source>
</evidence>
<evidence type="ECO:0000256" key="3">
    <source>
        <dbReference type="HAMAP-Rule" id="MF_00376"/>
    </source>
</evidence>
<dbReference type="PANTHER" id="PTHR10695">
    <property type="entry name" value="DEPHOSPHO-COA KINASE-RELATED"/>
    <property type="match status" value="1"/>
</dbReference>
<dbReference type="CDD" id="cd02022">
    <property type="entry name" value="DPCK"/>
    <property type="match status" value="1"/>
</dbReference>
<feature type="binding site" evidence="3">
    <location>
        <begin position="11"/>
        <end position="16"/>
    </location>
    <ligand>
        <name>ATP</name>
        <dbReference type="ChEBI" id="CHEBI:30616"/>
    </ligand>
</feature>
<dbReference type="EC" id="2.7.1.24" evidence="3 4"/>
<evidence type="ECO:0000256" key="1">
    <source>
        <dbReference type="ARBA" id="ARBA00022741"/>
    </source>
</evidence>
<comment type="caution">
    <text evidence="5">The sequence shown here is derived from an EMBL/GenBank/DDBJ whole genome shotgun (WGS) entry which is preliminary data.</text>
</comment>
<keyword evidence="3 5" id="KW-0418">Kinase</keyword>
<dbReference type="NCBIfam" id="TIGR00152">
    <property type="entry name" value="dephospho-CoA kinase"/>
    <property type="match status" value="1"/>
</dbReference>
<dbReference type="InterPro" id="IPR001977">
    <property type="entry name" value="Depp_CoAkinase"/>
</dbReference>
<dbReference type="GO" id="GO:0016301">
    <property type="term" value="F:kinase activity"/>
    <property type="evidence" value="ECO:0007669"/>
    <property type="project" value="UniProtKB-KW"/>
</dbReference>
<keyword evidence="3" id="KW-0963">Cytoplasm</keyword>
<name>A0ABN1VW13_9ACTN</name>
<comment type="catalytic activity">
    <reaction evidence="3">
        <text>3'-dephospho-CoA + ATP = ADP + CoA + H(+)</text>
        <dbReference type="Rhea" id="RHEA:18245"/>
        <dbReference type="ChEBI" id="CHEBI:15378"/>
        <dbReference type="ChEBI" id="CHEBI:30616"/>
        <dbReference type="ChEBI" id="CHEBI:57287"/>
        <dbReference type="ChEBI" id="CHEBI:57328"/>
        <dbReference type="ChEBI" id="CHEBI:456216"/>
        <dbReference type="EC" id="2.7.1.24"/>
    </reaction>
</comment>
<keyword evidence="3" id="KW-0808">Transferase</keyword>